<proteinExistence type="predicted"/>
<accession>A0A7K1YBP8</accession>
<keyword evidence="1" id="KW-1133">Transmembrane helix</keyword>
<evidence type="ECO:0000313" key="3">
    <source>
        <dbReference type="Proteomes" id="UP000466586"/>
    </source>
</evidence>
<gene>
    <name evidence="2" type="ORF">GS399_11055</name>
</gene>
<dbReference type="AlphaFoldDB" id="A0A7K1YBP8"/>
<reference evidence="2 3" key="1">
    <citation type="submission" date="2019-11" db="EMBL/GenBank/DDBJ databases">
        <title>Pedobacter sp. HMF7647 Genome sequencing and assembly.</title>
        <authorList>
            <person name="Kang H."/>
            <person name="Kim H."/>
            <person name="Joh K."/>
        </authorList>
    </citation>
    <scope>NUCLEOTIDE SEQUENCE [LARGE SCALE GENOMIC DNA]</scope>
    <source>
        <strain evidence="2 3">HMF7647</strain>
    </source>
</reference>
<evidence type="ECO:0000313" key="2">
    <source>
        <dbReference type="EMBL" id="MXV51509.1"/>
    </source>
</evidence>
<dbReference type="Proteomes" id="UP000466586">
    <property type="component" value="Unassembled WGS sequence"/>
</dbReference>
<feature type="transmembrane region" description="Helical" evidence="1">
    <location>
        <begin position="176"/>
        <end position="192"/>
    </location>
</feature>
<keyword evidence="1" id="KW-0472">Membrane</keyword>
<organism evidence="2 3">
    <name type="scientific">Hufsiella arboris</name>
    <dbReference type="NCBI Taxonomy" id="2695275"/>
    <lineage>
        <taxon>Bacteria</taxon>
        <taxon>Pseudomonadati</taxon>
        <taxon>Bacteroidota</taxon>
        <taxon>Sphingobacteriia</taxon>
        <taxon>Sphingobacteriales</taxon>
        <taxon>Sphingobacteriaceae</taxon>
        <taxon>Hufsiella</taxon>
    </lineage>
</organism>
<feature type="transmembrane region" description="Helical" evidence="1">
    <location>
        <begin position="38"/>
        <end position="59"/>
    </location>
</feature>
<dbReference type="EMBL" id="WVHT01000004">
    <property type="protein sequence ID" value="MXV51509.1"/>
    <property type="molecule type" value="Genomic_DNA"/>
</dbReference>
<evidence type="ECO:0000256" key="1">
    <source>
        <dbReference type="SAM" id="Phobius"/>
    </source>
</evidence>
<comment type="caution">
    <text evidence="2">The sequence shown here is derived from an EMBL/GenBank/DDBJ whole genome shotgun (WGS) entry which is preliminary data.</text>
</comment>
<dbReference type="RefSeq" id="WP_160844676.1">
    <property type="nucleotide sequence ID" value="NZ_WVHT01000004.1"/>
</dbReference>
<feature type="transmembrane region" description="Helical" evidence="1">
    <location>
        <begin position="149"/>
        <end position="167"/>
    </location>
</feature>
<protein>
    <submittedName>
        <fullName evidence="2">Uncharacterized protein</fullName>
    </submittedName>
</protein>
<name>A0A7K1YBP8_9SPHI</name>
<keyword evidence="1" id="KW-0812">Transmembrane</keyword>
<keyword evidence="3" id="KW-1185">Reference proteome</keyword>
<sequence>MPRFTDEERWQRSIANIGRLRIENRRNRLINYRYRKSTYFRISMVLRAAFLLFLVLLIFSRPILKSGPEKIIKTNYTDVYEPRRYGQKIESYLIITIKDGRQFSSLSTYFSPDFEVGDRILTYRNFLLKIAYIAPAETPNNLVRTDSGGLSPCLFLLAFVLYSFFNLNDYNKSRELTAVLLVGSCIVLYYYFGRPY</sequence>